<evidence type="ECO:0000256" key="3">
    <source>
        <dbReference type="ARBA" id="ARBA00022737"/>
    </source>
</evidence>
<reference evidence="4 5" key="1">
    <citation type="submission" date="2023-03" db="EMBL/GenBank/DDBJ databases">
        <title>High-quality genome of Scylla paramamosain provides insights in environmental adaptation.</title>
        <authorList>
            <person name="Zhang L."/>
        </authorList>
    </citation>
    <scope>NUCLEOTIDE SEQUENCE [LARGE SCALE GENOMIC DNA]</scope>
    <source>
        <strain evidence="4">LZ_2023a</strain>
        <tissue evidence="4">Muscle</tissue>
    </source>
</reference>
<evidence type="ECO:0000256" key="1">
    <source>
        <dbReference type="ARBA" id="ARBA00022614"/>
    </source>
</evidence>
<dbReference type="Pfam" id="PF13855">
    <property type="entry name" value="LRR_8"/>
    <property type="match status" value="3"/>
</dbReference>
<dbReference type="AlphaFoldDB" id="A0AAW0V2T2"/>
<dbReference type="Gene3D" id="3.80.10.10">
    <property type="entry name" value="Ribonuclease Inhibitor"/>
    <property type="match status" value="3"/>
</dbReference>
<dbReference type="SMART" id="SM00369">
    <property type="entry name" value="LRR_TYP"/>
    <property type="match status" value="10"/>
</dbReference>
<gene>
    <name evidence="4" type="ORF">O3P69_007266</name>
</gene>
<sequence length="532" mass="59286">MAGAARRVCGTGLVAGARGRAANHSGSSSSNRRRRCGVGVGLTVLWVGLTVGLAQGYPQNGVMGVGVSKVTKCPSSLDIAPCTCREMKKGLDIVCDNTDHKHVRNALDILKNKPAEIYWMKFRNCNLPRITDYVFLGLDVRHLNIIRSNVSAIERASLSALGGTLLTLDLANNKIREVPTRALGMLKKLTFLNLNYNPISVLNEGAFDGLVMLERLSLYDNHITHINDNAFKGIGRKLMRLNLGKNKLKYIPTDTFHPLTNLEVLDLHENRISQIPDGAFEGLRKLDMLKLEHNEIKTIQANVFSDLTVLNSLNIEHNLIANISDRAFAGLESNLEWLELGHNALDHIPSHALRPLHNLRQLDLESNNISYVQEDAFKGYGDTVKYILLDKNNIKSIPPLAFMDLHSLEWLKLSYNDLTSLTEDTVQPILDTLTMIDVSHNPLQCSCDLLWLWRWLSNPNNRETVISSNDHICITKDRKSHPIEHLPVQQFDCPRHVPNEMRSPDGAAVMVCSPILVAAGIASVVLTDNAWH</sequence>
<dbReference type="GO" id="GO:0005615">
    <property type="term" value="C:extracellular space"/>
    <property type="evidence" value="ECO:0007669"/>
    <property type="project" value="TreeGrafter"/>
</dbReference>
<dbReference type="InterPro" id="IPR003591">
    <property type="entry name" value="Leu-rich_rpt_typical-subtyp"/>
</dbReference>
<keyword evidence="5" id="KW-1185">Reference proteome</keyword>
<dbReference type="GO" id="GO:0031012">
    <property type="term" value="C:extracellular matrix"/>
    <property type="evidence" value="ECO:0007669"/>
    <property type="project" value="TreeGrafter"/>
</dbReference>
<dbReference type="InterPro" id="IPR032675">
    <property type="entry name" value="LRR_dom_sf"/>
</dbReference>
<comment type="caution">
    <text evidence="4">The sequence shown here is derived from an EMBL/GenBank/DDBJ whole genome shotgun (WGS) entry which is preliminary data.</text>
</comment>
<dbReference type="SMART" id="SM00365">
    <property type="entry name" value="LRR_SD22"/>
    <property type="match status" value="4"/>
</dbReference>
<dbReference type="PANTHER" id="PTHR24373:SF370">
    <property type="entry name" value="FISH-LIPS, ISOFORM E"/>
    <property type="match status" value="1"/>
</dbReference>
<name>A0AAW0V2T2_SCYPA</name>
<dbReference type="InterPro" id="IPR001611">
    <property type="entry name" value="Leu-rich_rpt"/>
</dbReference>
<dbReference type="PANTHER" id="PTHR24373">
    <property type="entry name" value="SLIT RELATED LEUCINE-RICH REPEAT NEURONAL PROTEIN"/>
    <property type="match status" value="1"/>
</dbReference>
<dbReference type="PROSITE" id="PS51450">
    <property type="entry name" value="LRR"/>
    <property type="match status" value="4"/>
</dbReference>
<protein>
    <submittedName>
        <fullName evidence="4">Uncharacterized protein</fullName>
    </submittedName>
</protein>
<keyword evidence="1" id="KW-0433">Leucine-rich repeat</keyword>
<dbReference type="FunFam" id="3.80.10.10:FF:001164">
    <property type="entry name" value="GH01279p"/>
    <property type="match status" value="1"/>
</dbReference>
<dbReference type="Proteomes" id="UP001487740">
    <property type="component" value="Unassembled WGS sequence"/>
</dbReference>
<organism evidence="4 5">
    <name type="scientific">Scylla paramamosain</name>
    <name type="common">Mud crab</name>
    <dbReference type="NCBI Taxonomy" id="85552"/>
    <lineage>
        <taxon>Eukaryota</taxon>
        <taxon>Metazoa</taxon>
        <taxon>Ecdysozoa</taxon>
        <taxon>Arthropoda</taxon>
        <taxon>Crustacea</taxon>
        <taxon>Multicrustacea</taxon>
        <taxon>Malacostraca</taxon>
        <taxon>Eumalacostraca</taxon>
        <taxon>Eucarida</taxon>
        <taxon>Decapoda</taxon>
        <taxon>Pleocyemata</taxon>
        <taxon>Brachyura</taxon>
        <taxon>Eubrachyura</taxon>
        <taxon>Portunoidea</taxon>
        <taxon>Portunidae</taxon>
        <taxon>Portuninae</taxon>
        <taxon>Scylla</taxon>
    </lineage>
</organism>
<dbReference type="EMBL" id="JARAKH010000002">
    <property type="protein sequence ID" value="KAK8406500.1"/>
    <property type="molecule type" value="Genomic_DNA"/>
</dbReference>
<evidence type="ECO:0000313" key="5">
    <source>
        <dbReference type="Proteomes" id="UP001487740"/>
    </source>
</evidence>
<proteinExistence type="predicted"/>
<dbReference type="InterPro" id="IPR050328">
    <property type="entry name" value="Dev_Immune_Receptor"/>
</dbReference>
<evidence type="ECO:0000313" key="4">
    <source>
        <dbReference type="EMBL" id="KAK8406501.1"/>
    </source>
</evidence>
<dbReference type="EMBL" id="JARAKH010000002">
    <property type="protein sequence ID" value="KAK8406498.1"/>
    <property type="molecule type" value="Genomic_DNA"/>
</dbReference>
<accession>A0AAW0V2T2</accession>
<dbReference type="SUPFAM" id="SSF52058">
    <property type="entry name" value="L domain-like"/>
    <property type="match status" value="1"/>
</dbReference>
<keyword evidence="3" id="KW-0677">Repeat</keyword>
<evidence type="ECO:0000256" key="2">
    <source>
        <dbReference type="ARBA" id="ARBA00022729"/>
    </source>
</evidence>
<dbReference type="EMBL" id="JARAKH010000002">
    <property type="protein sequence ID" value="KAK8406501.1"/>
    <property type="molecule type" value="Genomic_DNA"/>
</dbReference>
<keyword evidence="2" id="KW-0732">Signal</keyword>